<comment type="caution">
    <text evidence="1">The sequence shown here is derived from an EMBL/GenBank/DDBJ whole genome shotgun (WGS) entry which is preliminary data.</text>
</comment>
<dbReference type="EMBL" id="BAAAAF010000008">
    <property type="protein sequence ID" value="GAA0036200.1"/>
    <property type="molecule type" value="Genomic_DNA"/>
</dbReference>
<reference evidence="1 2" key="1">
    <citation type="submission" date="2024-01" db="EMBL/GenBank/DDBJ databases">
        <title>Characterization of antibiotic resistant novel bacterial strains and their environmental applications.</title>
        <authorList>
            <person name="Manzoor S."/>
            <person name="Abbas S."/>
            <person name="Arshad M."/>
            <person name="Ahmed I."/>
        </authorList>
    </citation>
    <scope>NUCLEOTIDE SEQUENCE [LARGE SCALE GENOMIC DNA]</scope>
    <source>
        <strain evidence="1 2">NCCP-602</strain>
    </source>
</reference>
<proteinExistence type="predicted"/>
<evidence type="ECO:0000313" key="1">
    <source>
        <dbReference type="EMBL" id="GAA0036200.1"/>
    </source>
</evidence>
<protein>
    <submittedName>
        <fullName evidence="1">Uncharacterized protein</fullName>
    </submittedName>
</protein>
<name>A0ABN0SPV1_9MICO</name>
<sequence>MLLRRYDTTHCLQHKSSTDAEHNAHEFPFDDSVGDSLNLTVRTGVVEYVTVQSLDISTNNYDDATEDPNSVP</sequence>
<evidence type="ECO:0000313" key="2">
    <source>
        <dbReference type="Proteomes" id="UP001498238"/>
    </source>
</evidence>
<gene>
    <name evidence="1" type="ORF">NCCP602_21610</name>
</gene>
<organism evidence="1 2">
    <name type="scientific">Brevibacterium metallidurans</name>
    <dbReference type="NCBI Taxonomy" id="1482676"/>
    <lineage>
        <taxon>Bacteria</taxon>
        <taxon>Bacillati</taxon>
        <taxon>Actinomycetota</taxon>
        <taxon>Actinomycetes</taxon>
        <taxon>Micrococcales</taxon>
        <taxon>Brevibacteriaceae</taxon>
        <taxon>Brevibacterium</taxon>
    </lineage>
</organism>
<dbReference type="Proteomes" id="UP001498238">
    <property type="component" value="Unassembled WGS sequence"/>
</dbReference>
<accession>A0ABN0SPV1</accession>
<keyword evidence="2" id="KW-1185">Reference proteome</keyword>